<dbReference type="Proteomes" id="UP000821845">
    <property type="component" value="Chromosome 1"/>
</dbReference>
<accession>A0ACB7TLB9</accession>
<reference evidence="1" key="1">
    <citation type="submission" date="2020-05" db="EMBL/GenBank/DDBJ databases">
        <title>Large-scale comparative analyses of tick genomes elucidate their genetic diversity and vector capacities.</title>
        <authorList>
            <person name="Jia N."/>
            <person name="Wang J."/>
            <person name="Shi W."/>
            <person name="Du L."/>
            <person name="Sun Y."/>
            <person name="Zhan W."/>
            <person name="Jiang J."/>
            <person name="Wang Q."/>
            <person name="Zhang B."/>
            <person name="Ji P."/>
            <person name="Sakyi L.B."/>
            <person name="Cui X."/>
            <person name="Yuan T."/>
            <person name="Jiang B."/>
            <person name="Yang W."/>
            <person name="Lam T.T.-Y."/>
            <person name="Chang Q."/>
            <person name="Ding S."/>
            <person name="Wang X."/>
            <person name="Zhu J."/>
            <person name="Ruan X."/>
            <person name="Zhao L."/>
            <person name="Wei J."/>
            <person name="Que T."/>
            <person name="Du C."/>
            <person name="Cheng J."/>
            <person name="Dai P."/>
            <person name="Han X."/>
            <person name="Huang E."/>
            <person name="Gao Y."/>
            <person name="Liu J."/>
            <person name="Shao H."/>
            <person name="Ye R."/>
            <person name="Li L."/>
            <person name="Wei W."/>
            <person name="Wang X."/>
            <person name="Wang C."/>
            <person name="Yang T."/>
            <person name="Huo Q."/>
            <person name="Li W."/>
            <person name="Guo W."/>
            <person name="Chen H."/>
            <person name="Zhou L."/>
            <person name="Ni X."/>
            <person name="Tian J."/>
            <person name="Zhou Y."/>
            <person name="Sheng Y."/>
            <person name="Liu T."/>
            <person name="Pan Y."/>
            <person name="Xia L."/>
            <person name="Li J."/>
            <person name="Zhao F."/>
            <person name="Cao W."/>
        </authorList>
    </citation>
    <scope>NUCLEOTIDE SEQUENCE</scope>
    <source>
        <strain evidence="1">Hyas-2018</strain>
    </source>
</reference>
<proteinExistence type="predicted"/>
<name>A0ACB7TLB9_HYAAI</name>
<sequence>MEIQVAGQNISSEEMTTEPGWLPTPCRRSTRGPYNSTPTDESAQATNDQPLSWVRQPAKAQVLKAGRMQLLPVEDNTIVIRPKGALHIVKVGGPVVTAAILQAAKFTD</sequence>
<gene>
    <name evidence="1" type="ORF">HPB50_021840</name>
</gene>
<comment type="caution">
    <text evidence="1">The sequence shown here is derived from an EMBL/GenBank/DDBJ whole genome shotgun (WGS) entry which is preliminary data.</text>
</comment>
<protein>
    <submittedName>
        <fullName evidence="1">Uncharacterized protein</fullName>
    </submittedName>
</protein>
<dbReference type="EMBL" id="CM023481">
    <property type="protein sequence ID" value="KAH6947855.1"/>
    <property type="molecule type" value="Genomic_DNA"/>
</dbReference>
<organism evidence="1 2">
    <name type="scientific">Hyalomma asiaticum</name>
    <name type="common">Tick</name>
    <dbReference type="NCBI Taxonomy" id="266040"/>
    <lineage>
        <taxon>Eukaryota</taxon>
        <taxon>Metazoa</taxon>
        <taxon>Ecdysozoa</taxon>
        <taxon>Arthropoda</taxon>
        <taxon>Chelicerata</taxon>
        <taxon>Arachnida</taxon>
        <taxon>Acari</taxon>
        <taxon>Parasitiformes</taxon>
        <taxon>Ixodida</taxon>
        <taxon>Ixodoidea</taxon>
        <taxon>Ixodidae</taxon>
        <taxon>Hyalomminae</taxon>
        <taxon>Hyalomma</taxon>
    </lineage>
</organism>
<evidence type="ECO:0000313" key="2">
    <source>
        <dbReference type="Proteomes" id="UP000821845"/>
    </source>
</evidence>
<keyword evidence="2" id="KW-1185">Reference proteome</keyword>
<evidence type="ECO:0000313" key="1">
    <source>
        <dbReference type="EMBL" id="KAH6947855.1"/>
    </source>
</evidence>